<dbReference type="GO" id="GO:0043565">
    <property type="term" value="F:sequence-specific DNA binding"/>
    <property type="evidence" value="ECO:0007669"/>
    <property type="project" value="TreeGrafter"/>
</dbReference>
<dbReference type="InterPro" id="IPR036388">
    <property type="entry name" value="WH-like_DNA-bd_sf"/>
</dbReference>
<dbReference type="Gene3D" id="3.40.190.290">
    <property type="match status" value="1"/>
</dbReference>
<evidence type="ECO:0000256" key="1">
    <source>
        <dbReference type="ARBA" id="ARBA00009437"/>
    </source>
</evidence>
<evidence type="ECO:0000313" key="7">
    <source>
        <dbReference type="Proteomes" id="UP000188879"/>
    </source>
</evidence>
<keyword evidence="3" id="KW-0238">DNA-binding</keyword>
<reference evidence="6 7" key="1">
    <citation type="submission" date="2016-10" db="EMBL/GenBank/DDBJ databases">
        <title>Draft Genome sequence of Roseomonas sp. strain M3.</title>
        <authorList>
            <person name="Subhash Y."/>
            <person name="Lee S."/>
        </authorList>
    </citation>
    <scope>NUCLEOTIDE SEQUENCE [LARGE SCALE GENOMIC DNA]</scope>
    <source>
        <strain evidence="6 7">M3</strain>
    </source>
</reference>
<feature type="domain" description="HTH lysR-type" evidence="5">
    <location>
        <begin position="2"/>
        <end position="59"/>
    </location>
</feature>
<dbReference type="InterPro" id="IPR036390">
    <property type="entry name" value="WH_DNA-bd_sf"/>
</dbReference>
<dbReference type="Pfam" id="PF00126">
    <property type="entry name" value="HTH_1"/>
    <property type="match status" value="1"/>
</dbReference>
<dbReference type="PANTHER" id="PTHR30427">
    <property type="entry name" value="TRANSCRIPTIONAL ACTIVATOR PROTEIN LYSR"/>
    <property type="match status" value="1"/>
</dbReference>
<dbReference type="SUPFAM" id="SSF46785">
    <property type="entry name" value="Winged helix' DNA-binding domain"/>
    <property type="match status" value="1"/>
</dbReference>
<keyword evidence="2" id="KW-0805">Transcription regulation</keyword>
<evidence type="ECO:0000313" key="6">
    <source>
        <dbReference type="EMBL" id="ONG57883.1"/>
    </source>
</evidence>
<accession>A0A1V2H715</accession>
<dbReference type="GO" id="GO:0010628">
    <property type="term" value="P:positive regulation of gene expression"/>
    <property type="evidence" value="ECO:0007669"/>
    <property type="project" value="TreeGrafter"/>
</dbReference>
<dbReference type="OrthoDB" id="9785974at2"/>
<protein>
    <submittedName>
        <fullName evidence="6">LysR family transcriptional regulator</fullName>
    </submittedName>
</protein>
<evidence type="ECO:0000256" key="3">
    <source>
        <dbReference type="ARBA" id="ARBA00023125"/>
    </source>
</evidence>
<keyword evidence="7" id="KW-1185">Reference proteome</keyword>
<dbReference type="InterPro" id="IPR005119">
    <property type="entry name" value="LysR_subst-bd"/>
</dbReference>
<name>A0A1V2H715_9PROT</name>
<evidence type="ECO:0000256" key="2">
    <source>
        <dbReference type="ARBA" id="ARBA00023015"/>
    </source>
</evidence>
<evidence type="ECO:0000259" key="5">
    <source>
        <dbReference type="PROSITE" id="PS50931"/>
    </source>
</evidence>
<keyword evidence="4" id="KW-0804">Transcription</keyword>
<dbReference type="InterPro" id="IPR000847">
    <property type="entry name" value="LysR_HTH_N"/>
</dbReference>
<sequence>MLGYRSLAALRAFVESGSVAQAAARLGRTAPQVGRLLAALEAELGFALFTRHNRRLLLTAEGARFYAQAERVLAGHDGLDRLGREIRQGRRDDHLRLLIAPQVTNAFIGEALAAMAADVPGFTATVESRIRLDIESWVGQEHFDLAVTVLPLTHPALEVEEFCAVEAVAALHPAHPLAARDSLELADIATQPLVVTHPRSLIRQRLEALFRAAGESPRIRFETSSGAVACQLASRGMALAIADPFVARSSGAAPLVLRRFRPAIPLPYGLLFPTWQPRSATVERFSTLVAGAGHRQAAALAAMLGGPAGARPQ</sequence>
<gene>
    <name evidence="6" type="ORF">BKE38_03915</name>
</gene>
<comment type="caution">
    <text evidence="6">The sequence shown here is derived from an EMBL/GenBank/DDBJ whole genome shotgun (WGS) entry which is preliminary data.</text>
</comment>
<dbReference type="GO" id="GO:0003700">
    <property type="term" value="F:DNA-binding transcription factor activity"/>
    <property type="evidence" value="ECO:0007669"/>
    <property type="project" value="InterPro"/>
</dbReference>
<dbReference type="AlphaFoldDB" id="A0A1V2H715"/>
<dbReference type="Gene3D" id="1.10.10.10">
    <property type="entry name" value="Winged helix-like DNA-binding domain superfamily/Winged helix DNA-binding domain"/>
    <property type="match status" value="1"/>
</dbReference>
<dbReference type="SUPFAM" id="SSF53850">
    <property type="entry name" value="Periplasmic binding protein-like II"/>
    <property type="match status" value="1"/>
</dbReference>
<dbReference type="EMBL" id="MLCO01000025">
    <property type="protein sequence ID" value="ONG57883.1"/>
    <property type="molecule type" value="Genomic_DNA"/>
</dbReference>
<dbReference type="Proteomes" id="UP000188879">
    <property type="component" value="Unassembled WGS sequence"/>
</dbReference>
<comment type="similarity">
    <text evidence="1">Belongs to the LysR transcriptional regulatory family.</text>
</comment>
<dbReference type="Pfam" id="PF03466">
    <property type="entry name" value="LysR_substrate"/>
    <property type="match status" value="1"/>
</dbReference>
<proteinExistence type="inferred from homology"/>
<dbReference type="PROSITE" id="PS50931">
    <property type="entry name" value="HTH_LYSR"/>
    <property type="match status" value="1"/>
</dbReference>
<dbReference type="PANTHER" id="PTHR30427:SF1">
    <property type="entry name" value="TRANSCRIPTIONAL ACTIVATOR PROTEIN LYSR"/>
    <property type="match status" value="1"/>
</dbReference>
<organism evidence="6 7">
    <name type="scientific">Teichococcus deserti</name>
    <dbReference type="NCBI Taxonomy" id="1817963"/>
    <lineage>
        <taxon>Bacteria</taxon>
        <taxon>Pseudomonadati</taxon>
        <taxon>Pseudomonadota</taxon>
        <taxon>Alphaproteobacteria</taxon>
        <taxon>Acetobacterales</taxon>
        <taxon>Roseomonadaceae</taxon>
        <taxon>Roseomonas</taxon>
    </lineage>
</organism>
<evidence type="ECO:0000256" key="4">
    <source>
        <dbReference type="ARBA" id="ARBA00023163"/>
    </source>
</evidence>